<evidence type="ECO:0000313" key="4">
    <source>
        <dbReference type="Proteomes" id="UP000327013"/>
    </source>
</evidence>
<keyword evidence="1" id="KW-1133">Transmembrane helix</keyword>
<name>A0A5N6RDW1_9ROSI</name>
<evidence type="ECO:0000259" key="2">
    <source>
        <dbReference type="Pfam" id="PF26578"/>
    </source>
</evidence>
<dbReference type="PANTHER" id="PTHR31533:SF2">
    <property type="entry name" value="GPI-ANCHORED PROTEIN LLG1"/>
    <property type="match status" value="1"/>
</dbReference>
<keyword evidence="1" id="KW-0812">Transmembrane</keyword>
<gene>
    <name evidence="3" type="ORF">FH972_014611</name>
</gene>
<dbReference type="PANTHER" id="PTHR31533">
    <property type="entry name" value="GPI-ANCHORED PROTEIN LLG1-RELATED-RELATED"/>
    <property type="match status" value="1"/>
</dbReference>
<organism evidence="3 4">
    <name type="scientific">Carpinus fangiana</name>
    <dbReference type="NCBI Taxonomy" id="176857"/>
    <lineage>
        <taxon>Eukaryota</taxon>
        <taxon>Viridiplantae</taxon>
        <taxon>Streptophyta</taxon>
        <taxon>Embryophyta</taxon>
        <taxon>Tracheophyta</taxon>
        <taxon>Spermatophyta</taxon>
        <taxon>Magnoliopsida</taxon>
        <taxon>eudicotyledons</taxon>
        <taxon>Gunneridae</taxon>
        <taxon>Pentapetalae</taxon>
        <taxon>rosids</taxon>
        <taxon>fabids</taxon>
        <taxon>Fagales</taxon>
        <taxon>Betulaceae</taxon>
        <taxon>Carpinus</taxon>
    </lineage>
</organism>
<feature type="transmembrane region" description="Helical" evidence="1">
    <location>
        <begin position="161"/>
        <end position="181"/>
    </location>
</feature>
<dbReference type="InterPro" id="IPR039307">
    <property type="entry name" value="LORELEI-like"/>
</dbReference>
<keyword evidence="1" id="KW-0472">Membrane</keyword>
<evidence type="ECO:0000313" key="3">
    <source>
        <dbReference type="EMBL" id="KAE8075931.1"/>
    </source>
</evidence>
<sequence length="182" mass="20024">MPASTAGCPKKPLEKMASLSHFLCFFLFSFFLLPALASSSTFISNEILESRGSIGRALLQTKKPCSENFESKNYTVFTSQCKGPRYMPMPCCNALKEFACPYADAINDVTTNCADTMFSYINIYGGYPPGLFANMCREGKLGLNCSSVEEAMEKSNRGHIAATQSSLLMITAGLLVLLFHWF</sequence>
<dbReference type="EMBL" id="CM017326">
    <property type="protein sequence ID" value="KAE8075931.1"/>
    <property type="molecule type" value="Genomic_DNA"/>
</dbReference>
<protein>
    <recommendedName>
        <fullName evidence="2">GPI-anchored protein LLG1-like domain-containing protein</fullName>
    </recommendedName>
</protein>
<dbReference type="Pfam" id="PF26578">
    <property type="entry name" value="LLG1"/>
    <property type="match status" value="1"/>
</dbReference>
<feature type="domain" description="GPI-anchored protein LLG1-like" evidence="2">
    <location>
        <begin position="68"/>
        <end position="144"/>
    </location>
</feature>
<evidence type="ECO:0000256" key="1">
    <source>
        <dbReference type="SAM" id="Phobius"/>
    </source>
</evidence>
<keyword evidence="4" id="KW-1185">Reference proteome</keyword>
<dbReference type="Proteomes" id="UP000327013">
    <property type="component" value="Chromosome 6"/>
</dbReference>
<dbReference type="AlphaFoldDB" id="A0A5N6RDW1"/>
<proteinExistence type="predicted"/>
<accession>A0A5N6RDW1</accession>
<dbReference type="OrthoDB" id="585255at2759"/>
<dbReference type="InterPro" id="IPR058888">
    <property type="entry name" value="LLG1-like"/>
</dbReference>
<reference evidence="3 4" key="1">
    <citation type="submission" date="2019-06" db="EMBL/GenBank/DDBJ databases">
        <title>A chromosomal-level reference genome of Carpinus fangiana (Coryloideae, Betulaceae).</title>
        <authorList>
            <person name="Yang X."/>
            <person name="Wang Z."/>
            <person name="Zhang L."/>
            <person name="Hao G."/>
            <person name="Liu J."/>
            <person name="Yang Y."/>
        </authorList>
    </citation>
    <scope>NUCLEOTIDE SEQUENCE [LARGE SCALE GENOMIC DNA]</scope>
    <source>
        <strain evidence="3">Cfa_2016G</strain>
        <tissue evidence="3">Leaf</tissue>
    </source>
</reference>